<feature type="compositionally biased region" description="Polar residues" evidence="1">
    <location>
        <begin position="18"/>
        <end position="37"/>
    </location>
</feature>
<dbReference type="RefSeq" id="XP_024339550.1">
    <property type="nucleotide sequence ID" value="XM_024485375.1"/>
</dbReference>
<dbReference type="AlphaFoldDB" id="A0A1X6N2R1"/>
<gene>
    <name evidence="3" type="ORF">POSPLADRAFT_1142020</name>
</gene>
<dbReference type="SMART" id="SM00450">
    <property type="entry name" value="RHOD"/>
    <property type="match status" value="1"/>
</dbReference>
<sequence length="333" mass="36000">MPAPLQVIEDASAEEPASQPTSPSRSTHASINQSPTRTLDDVRLQVAESLAFRAFRKAETVDGTKVGVVTTLSHHSDERFLKLVASAVKRTVLTSSHLFAVAAPSTVPEEVRPLLFCGSDDVAVQRAGLLIASKFLGRVTTTHSVESGIWIGTARGLGVTSFDDAALWDVVRKASRALMDPLTPPPGSRSISQLLSDARARLERITPRQAYDEAHDSTNPWPVVLVDIRPDAQRRASGSIAGSLFIERNVLEWRFDPRCAHRLAVANRYDLRIIVFCQEGYTSSLAAASLHDLGMLNATDIIGGFSAWKEAGLPADVVPVPPSRSSVSPSDEY</sequence>
<dbReference type="InterPro" id="IPR036873">
    <property type="entry name" value="Rhodanese-like_dom_sf"/>
</dbReference>
<proteinExistence type="predicted"/>
<protein>
    <recommendedName>
        <fullName evidence="2">Rhodanese domain-containing protein</fullName>
    </recommendedName>
</protein>
<dbReference type="OrthoDB" id="566238at2759"/>
<dbReference type="GeneID" id="36330324"/>
<evidence type="ECO:0000259" key="2">
    <source>
        <dbReference type="PROSITE" id="PS50206"/>
    </source>
</evidence>
<feature type="region of interest" description="Disordered" evidence="1">
    <location>
        <begin position="1"/>
        <end position="37"/>
    </location>
</feature>
<name>A0A1X6N2R1_9APHY</name>
<evidence type="ECO:0000313" key="3">
    <source>
        <dbReference type="EMBL" id="OSX62756.1"/>
    </source>
</evidence>
<dbReference type="Proteomes" id="UP000194127">
    <property type="component" value="Unassembled WGS sequence"/>
</dbReference>
<dbReference type="PROSITE" id="PS50206">
    <property type="entry name" value="RHODANESE_3"/>
    <property type="match status" value="1"/>
</dbReference>
<reference evidence="3 4" key="1">
    <citation type="submission" date="2017-04" db="EMBL/GenBank/DDBJ databases">
        <title>Genome Sequence of the Model Brown-Rot Fungus Postia placenta SB12.</title>
        <authorList>
            <consortium name="DOE Joint Genome Institute"/>
            <person name="Gaskell J."/>
            <person name="Kersten P."/>
            <person name="Larrondo L.F."/>
            <person name="Canessa P."/>
            <person name="Martinez D."/>
            <person name="Hibbett D."/>
            <person name="Schmoll M."/>
            <person name="Kubicek C.P."/>
            <person name="Martinez A.T."/>
            <person name="Yadav J."/>
            <person name="Master E."/>
            <person name="Magnuson J.K."/>
            <person name="James T."/>
            <person name="Yaver D."/>
            <person name="Berka R."/>
            <person name="Labutti K."/>
            <person name="Lipzen A."/>
            <person name="Aerts A."/>
            <person name="Barry K."/>
            <person name="Henrissat B."/>
            <person name="Blanchette R."/>
            <person name="Grigoriev I."/>
            <person name="Cullen D."/>
        </authorList>
    </citation>
    <scope>NUCLEOTIDE SEQUENCE [LARGE SCALE GENOMIC DNA]</scope>
    <source>
        <strain evidence="3 4">MAD-698-R-SB12</strain>
    </source>
</reference>
<evidence type="ECO:0000256" key="1">
    <source>
        <dbReference type="SAM" id="MobiDB-lite"/>
    </source>
</evidence>
<dbReference type="STRING" id="670580.A0A1X6N2R1"/>
<evidence type="ECO:0000313" key="4">
    <source>
        <dbReference type="Proteomes" id="UP000194127"/>
    </source>
</evidence>
<feature type="domain" description="Rhodanese" evidence="2">
    <location>
        <begin position="223"/>
        <end position="317"/>
    </location>
</feature>
<organism evidence="3 4">
    <name type="scientific">Postia placenta MAD-698-R-SB12</name>
    <dbReference type="NCBI Taxonomy" id="670580"/>
    <lineage>
        <taxon>Eukaryota</taxon>
        <taxon>Fungi</taxon>
        <taxon>Dikarya</taxon>
        <taxon>Basidiomycota</taxon>
        <taxon>Agaricomycotina</taxon>
        <taxon>Agaricomycetes</taxon>
        <taxon>Polyporales</taxon>
        <taxon>Adustoporiaceae</taxon>
        <taxon>Rhodonia</taxon>
    </lineage>
</organism>
<dbReference type="InterPro" id="IPR001763">
    <property type="entry name" value="Rhodanese-like_dom"/>
</dbReference>
<keyword evidence="4" id="KW-1185">Reference proteome</keyword>
<dbReference type="SUPFAM" id="SSF52821">
    <property type="entry name" value="Rhodanese/Cell cycle control phosphatase"/>
    <property type="match status" value="1"/>
</dbReference>
<accession>A0A1X6N2R1</accession>
<dbReference type="Pfam" id="PF00581">
    <property type="entry name" value="Rhodanese"/>
    <property type="match status" value="1"/>
</dbReference>
<dbReference type="EMBL" id="KZ110596">
    <property type="protein sequence ID" value="OSX62756.1"/>
    <property type="molecule type" value="Genomic_DNA"/>
</dbReference>
<dbReference type="Gene3D" id="3.40.250.10">
    <property type="entry name" value="Rhodanese-like domain"/>
    <property type="match status" value="1"/>
</dbReference>